<sequence>MVAAPEYSSEVQAKIVHALCVLHNFIRIHDPDDLDITAHEELARVPQDPSAAEFGGSISATEQREATSRRDRIAKAMWDDYVAYTGAGSQ</sequence>
<gene>
    <name evidence="1" type="ORF">K466DRAFT_492898</name>
</gene>
<organism evidence="1 2">
    <name type="scientific">Polyporus arcularius HHB13444</name>
    <dbReference type="NCBI Taxonomy" id="1314778"/>
    <lineage>
        <taxon>Eukaryota</taxon>
        <taxon>Fungi</taxon>
        <taxon>Dikarya</taxon>
        <taxon>Basidiomycota</taxon>
        <taxon>Agaricomycotina</taxon>
        <taxon>Agaricomycetes</taxon>
        <taxon>Polyporales</taxon>
        <taxon>Polyporaceae</taxon>
        <taxon>Polyporus</taxon>
    </lineage>
</organism>
<accession>A0A5C3P9P0</accession>
<dbReference type="AlphaFoldDB" id="A0A5C3P9P0"/>
<dbReference type="EMBL" id="ML211201">
    <property type="protein sequence ID" value="TFK86405.1"/>
    <property type="molecule type" value="Genomic_DNA"/>
</dbReference>
<dbReference type="InParanoid" id="A0A5C3P9P0"/>
<reference evidence="1 2" key="1">
    <citation type="journal article" date="2019" name="Nat. Ecol. Evol.">
        <title>Megaphylogeny resolves global patterns of mushroom evolution.</title>
        <authorList>
            <person name="Varga T."/>
            <person name="Krizsan K."/>
            <person name="Foldi C."/>
            <person name="Dima B."/>
            <person name="Sanchez-Garcia M."/>
            <person name="Sanchez-Ramirez S."/>
            <person name="Szollosi G.J."/>
            <person name="Szarkandi J.G."/>
            <person name="Papp V."/>
            <person name="Albert L."/>
            <person name="Andreopoulos W."/>
            <person name="Angelini C."/>
            <person name="Antonin V."/>
            <person name="Barry K.W."/>
            <person name="Bougher N.L."/>
            <person name="Buchanan P."/>
            <person name="Buyck B."/>
            <person name="Bense V."/>
            <person name="Catcheside P."/>
            <person name="Chovatia M."/>
            <person name="Cooper J."/>
            <person name="Damon W."/>
            <person name="Desjardin D."/>
            <person name="Finy P."/>
            <person name="Geml J."/>
            <person name="Haridas S."/>
            <person name="Hughes K."/>
            <person name="Justo A."/>
            <person name="Karasinski D."/>
            <person name="Kautmanova I."/>
            <person name="Kiss B."/>
            <person name="Kocsube S."/>
            <person name="Kotiranta H."/>
            <person name="LaButti K.M."/>
            <person name="Lechner B.E."/>
            <person name="Liimatainen K."/>
            <person name="Lipzen A."/>
            <person name="Lukacs Z."/>
            <person name="Mihaltcheva S."/>
            <person name="Morgado L.N."/>
            <person name="Niskanen T."/>
            <person name="Noordeloos M.E."/>
            <person name="Ohm R.A."/>
            <person name="Ortiz-Santana B."/>
            <person name="Ovrebo C."/>
            <person name="Racz N."/>
            <person name="Riley R."/>
            <person name="Savchenko A."/>
            <person name="Shiryaev A."/>
            <person name="Soop K."/>
            <person name="Spirin V."/>
            <person name="Szebenyi C."/>
            <person name="Tomsovsky M."/>
            <person name="Tulloss R.E."/>
            <person name="Uehling J."/>
            <person name="Grigoriev I.V."/>
            <person name="Vagvolgyi C."/>
            <person name="Papp T."/>
            <person name="Martin F.M."/>
            <person name="Miettinen O."/>
            <person name="Hibbett D.S."/>
            <person name="Nagy L.G."/>
        </authorList>
    </citation>
    <scope>NUCLEOTIDE SEQUENCE [LARGE SCALE GENOMIC DNA]</scope>
    <source>
        <strain evidence="1 2">HHB13444</strain>
    </source>
</reference>
<evidence type="ECO:0008006" key="3">
    <source>
        <dbReference type="Google" id="ProtNLM"/>
    </source>
</evidence>
<name>A0A5C3P9P0_9APHY</name>
<keyword evidence="2" id="KW-1185">Reference proteome</keyword>
<evidence type="ECO:0000313" key="1">
    <source>
        <dbReference type="EMBL" id="TFK86405.1"/>
    </source>
</evidence>
<protein>
    <recommendedName>
        <fullName evidence="3">DDE Tnp4 domain-containing protein</fullName>
    </recommendedName>
</protein>
<proteinExistence type="predicted"/>
<dbReference type="STRING" id="1314778.A0A5C3P9P0"/>
<evidence type="ECO:0000313" key="2">
    <source>
        <dbReference type="Proteomes" id="UP000308197"/>
    </source>
</evidence>
<dbReference type="Proteomes" id="UP000308197">
    <property type="component" value="Unassembled WGS sequence"/>
</dbReference>